<comment type="caution">
    <text evidence="5">The sequence shown here is derived from an EMBL/GenBank/DDBJ whole genome shotgun (WGS) entry which is preliminary data.</text>
</comment>
<dbReference type="InterPro" id="IPR022398">
    <property type="entry name" value="Peptidase_S8_His-AS"/>
</dbReference>
<dbReference type="InterPro" id="IPR000209">
    <property type="entry name" value="Peptidase_S8/S53_dom"/>
</dbReference>
<dbReference type="PROSITE" id="PS51212">
    <property type="entry name" value="WSC"/>
    <property type="match status" value="2"/>
</dbReference>
<evidence type="ECO:0000259" key="4">
    <source>
        <dbReference type="PROSITE" id="PS51212"/>
    </source>
</evidence>
<dbReference type="InterPro" id="IPR036514">
    <property type="entry name" value="SGNH_hydro_sf"/>
</dbReference>
<dbReference type="PROSITE" id="PS51892">
    <property type="entry name" value="SUBTILASE"/>
    <property type="match status" value="1"/>
</dbReference>
<dbReference type="AlphaFoldDB" id="A0AAV9GF33"/>
<comment type="similarity">
    <text evidence="1">Belongs to the peptidase S8 family.</text>
</comment>
<dbReference type="Proteomes" id="UP001321760">
    <property type="component" value="Unassembled WGS sequence"/>
</dbReference>
<accession>A0AAV9GF33</accession>
<dbReference type="InterPro" id="IPR036852">
    <property type="entry name" value="Peptidase_S8/S53_dom_sf"/>
</dbReference>
<dbReference type="Pfam" id="PF01822">
    <property type="entry name" value="WSC"/>
    <property type="match status" value="1"/>
</dbReference>
<keyword evidence="6" id="KW-1185">Reference proteome</keyword>
<proteinExistence type="inferred from homology"/>
<sequence>MRLLRLRALLGVCAFLELSHLAQAQQGPLPSPPPELETEPMVRPGRRWTAFGDSYSAGIGAGQYDDVPNGIGGACHRATGSFAVQLMDSPTLKGSWQIHPPEFQFLACSGAVMSDVLGGQLDTFRANLPLENDYATITIGGNDAGFANYLLACLYNIPWYNCATTKVNTHNRLRAMREELVKVYSAIIDAATEGVEGRNEFLLHVLGYPRFFSTATNECDGYSFAIFNSASSRLTVELRSEINDLVLDMNQAIMDAVEMVNAQHGYDRARFVDVDPYYEGHRFCEPGQSAPTNGDETWFFLLWGGDAPPGFDDDDDTPTPTPAQCDALGADPTATLGDDHMAMLLCNGGVWDWHPIGRLKRIFHPKTRAYQETRDAIEHDWRLLPSEKLYPVLIMFEGPVKDFDDMIAALDDTAARGRQSRVWEQDGVDLRGYSFWLTRDDAAELERENPGVVGISFETRQPFNITVKPSAEATKHRRMDSGDPQDTLSSPRAQPASGNVTMMSGMPSHDQDNIRGVLNRRQTTTGSLRMQSTPDGDQWGLKYLSTPPAFHDEYFYHYPGFVHNENAGDTAIIYVVDTGVKPDPEFGSRLLPGFTGEEIVGNHVHGTTIASVAAGRTVGVSRAARIVPVKIMGTRSAPTGDGTQGLFATNLFQGLLWILKNADDRGAGRRAVINFSISYGIERFIGPLRMGEDRDSASRRSDPWYHFLPRFATRGIPVVCGVGNGDEPPANAHQLAPSRFAMNGEVAADTLIVAGASNKDGLRWTGIINGEQMGSNNFASVTAYAPGEDVRAVVSGGLGPATGTSVAAGYISGLIAGWLVRSDIRDRLGQENPSGLVFTRRVKAFVREVAVYATNPSKTAKGKSFPLVGTYDYIPCIPDPVATLPAASGSRIRDENGVVYTVNGLTCQGNGLVAPPQVEHFRQPLGDGNLAACAQNCLAGENRFDFVMFGLRNGQCFCDRKLRAEPAPAAVSDDRCTRPCDNSAGLRCGGPGHMSLYTLTGTLAEERRFPTLDPPRRSWLAKGCINNVLIGLAPTLSGPLTPQACADACEIPGSETRYFSLRGGHACRCGSWLRRTNPDGSAGPDTTARAERIDMYNCNKACDGDEAWLCGGETNDAILLYQLSRPSGQHSLVGGWEYQGCYEDAETRVLGGPVYGGQAELQPSTCAALCEGWRYFGVENGNECFCGNELDHATEGNEEDCSAPCTGDGDEVCGGNWRIGIWEDTDWQAEEEPTPSTSSATPTATPPQPPAGIPTDYRPMWCGCGD</sequence>
<gene>
    <name evidence="5" type="ORF">QBC34DRAFT_469965</name>
</gene>
<feature type="region of interest" description="Disordered" evidence="2">
    <location>
        <begin position="1228"/>
        <end position="1258"/>
    </location>
</feature>
<feature type="signal peptide" evidence="3">
    <location>
        <begin position="1"/>
        <end position="24"/>
    </location>
</feature>
<dbReference type="InterPro" id="IPR037460">
    <property type="entry name" value="SEST-like"/>
</dbReference>
<dbReference type="CDD" id="cd01823">
    <property type="entry name" value="SEST_like"/>
    <property type="match status" value="1"/>
</dbReference>
<evidence type="ECO:0000313" key="6">
    <source>
        <dbReference type="Proteomes" id="UP001321760"/>
    </source>
</evidence>
<evidence type="ECO:0000256" key="3">
    <source>
        <dbReference type="SAM" id="SignalP"/>
    </source>
</evidence>
<dbReference type="PANTHER" id="PTHR37981">
    <property type="entry name" value="LIPASE 2"/>
    <property type="match status" value="1"/>
</dbReference>
<keyword evidence="1" id="KW-0720">Serine protease</keyword>
<evidence type="ECO:0000313" key="5">
    <source>
        <dbReference type="EMBL" id="KAK4446236.1"/>
    </source>
</evidence>
<feature type="compositionally biased region" description="Low complexity" evidence="2">
    <location>
        <begin position="1234"/>
        <end position="1243"/>
    </location>
</feature>
<name>A0AAV9GF33_9PEZI</name>
<feature type="active site" description="Charge relay system" evidence="1">
    <location>
        <position position="805"/>
    </location>
</feature>
<reference evidence="5" key="1">
    <citation type="journal article" date="2023" name="Mol. Phylogenet. Evol.">
        <title>Genome-scale phylogeny and comparative genomics of the fungal order Sordariales.</title>
        <authorList>
            <person name="Hensen N."/>
            <person name="Bonometti L."/>
            <person name="Westerberg I."/>
            <person name="Brannstrom I.O."/>
            <person name="Guillou S."/>
            <person name="Cros-Aarteil S."/>
            <person name="Calhoun S."/>
            <person name="Haridas S."/>
            <person name="Kuo A."/>
            <person name="Mondo S."/>
            <person name="Pangilinan J."/>
            <person name="Riley R."/>
            <person name="LaButti K."/>
            <person name="Andreopoulos B."/>
            <person name="Lipzen A."/>
            <person name="Chen C."/>
            <person name="Yan M."/>
            <person name="Daum C."/>
            <person name="Ng V."/>
            <person name="Clum A."/>
            <person name="Steindorff A."/>
            <person name="Ohm R.A."/>
            <person name="Martin F."/>
            <person name="Silar P."/>
            <person name="Natvig D.O."/>
            <person name="Lalanne C."/>
            <person name="Gautier V."/>
            <person name="Ament-Velasquez S.L."/>
            <person name="Kruys A."/>
            <person name="Hutchinson M.I."/>
            <person name="Powell A.J."/>
            <person name="Barry K."/>
            <person name="Miller A.N."/>
            <person name="Grigoriev I.V."/>
            <person name="Debuchy R."/>
            <person name="Gladieux P."/>
            <person name="Hiltunen Thoren M."/>
            <person name="Johannesson H."/>
        </authorList>
    </citation>
    <scope>NUCLEOTIDE SEQUENCE</scope>
    <source>
        <strain evidence="5">PSN243</strain>
    </source>
</reference>
<keyword evidence="1" id="KW-0378">Hydrolase</keyword>
<dbReference type="GO" id="GO:0016788">
    <property type="term" value="F:hydrolase activity, acting on ester bonds"/>
    <property type="evidence" value="ECO:0007669"/>
    <property type="project" value="InterPro"/>
</dbReference>
<feature type="compositionally biased region" description="Polar residues" evidence="2">
    <location>
        <begin position="484"/>
        <end position="502"/>
    </location>
</feature>
<dbReference type="SMART" id="SM00321">
    <property type="entry name" value="WSC"/>
    <property type="match status" value="1"/>
</dbReference>
<feature type="active site" description="Charge relay system" evidence="1">
    <location>
        <position position="605"/>
    </location>
</feature>
<keyword evidence="3" id="KW-0732">Signal</keyword>
<dbReference type="InterPro" id="IPR002889">
    <property type="entry name" value="WSC_carb-bd"/>
</dbReference>
<dbReference type="Pfam" id="PF00082">
    <property type="entry name" value="Peptidase_S8"/>
    <property type="match status" value="1"/>
</dbReference>
<dbReference type="EMBL" id="MU865958">
    <property type="protein sequence ID" value="KAK4446236.1"/>
    <property type="molecule type" value="Genomic_DNA"/>
</dbReference>
<dbReference type="Gene3D" id="3.40.50.1110">
    <property type="entry name" value="SGNH hydrolase"/>
    <property type="match status" value="1"/>
</dbReference>
<feature type="region of interest" description="Disordered" evidence="2">
    <location>
        <begin position="466"/>
        <end position="513"/>
    </location>
</feature>
<reference evidence="5" key="2">
    <citation type="submission" date="2023-05" db="EMBL/GenBank/DDBJ databases">
        <authorList>
            <consortium name="Lawrence Berkeley National Laboratory"/>
            <person name="Steindorff A."/>
            <person name="Hensen N."/>
            <person name="Bonometti L."/>
            <person name="Westerberg I."/>
            <person name="Brannstrom I.O."/>
            <person name="Guillou S."/>
            <person name="Cros-Aarteil S."/>
            <person name="Calhoun S."/>
            <person name="Haridas S."/>
            <person name="Kuo A."/>
            <person name="Mondo S."/>
            <person name="Pangilinan J."/>
            <person name="Riley R."/>
            <person name="Labutti K."/>
            <person name="Andreopoulos B."/>
            <person name="Lipzen A."/>
            <person name="Chen C."/>
            <person name="Yanf M."/>
            <person name="Daum C."/>
            <person name="Ng V."/>
            <person name="Clum A."/>
            <person name="Ohm R."/>
            <person name="Martin F."/>
            <person name="Silar P."/>
            <person name="Natvig D."/>
            <person name="Lalanne C."/>
            <person name="Gautier V."/>
            <person name="Ament-Velasquez S.L."/>
            <person name="Kruys A."/>
            <person name="Hutchinson M.I."/>
            <person name="Powell A.J."/>
            <person name="Barry K."/>
            <person name="Miller A.N."/>
            <person name="Grigoriev I.V."/>
            <person name="Debuchy R."/>
            <person name="Gladieux P."/>
            <person name="Thoren M.H."/>
            <person name="Johannesson H."/>
        </authorList>
    </citation>
    <scope>NUCLEOTIDE SEQUENCE</scope>
    <source>
        <strain evidence="5">PSN243</strain>
    </source>
</reference>
<protein>
    <recommendedName>
        <fullName evidence="4">WSC domain-containing protein</fullName>
    </recommendedName>
</protein>
<feature type="chain" id="PRO_5044012633" description="WSC domain-containing protein" evidence="3">
    <location>
        <begin position="25"/>
        <end position="1266"/>
    </location>
</feature>
<evidence type="ECO:0000256" key="2">
    <source>
        <dbReference type="SAM" id="MobiDB-lite"/>
    </source>
</evidence>
<dbReference type="SUPFAM" id="SSF52266">
    <property type="entry name" value="SGNH hydrolase"/>
    <property type="match status" value="1"/>
</dbReference>
<feature type="domain" description="WSC" evidence="4">
    <location>
        <begin position="1018"/>
        <end position="1124"/>
    </location>
</feature>
<dbReference type="Gene3D" id="3.40.50.200">
    <property type="entry name" value="Peptidase S8/S53 domain"/>
    <property type="match status" value="1"/>
</dbReference>
<dbReference type="GO" id="GO:0004252">
    <property type="term" value="F:serine-type endopeptidase activity"/>
    <property type="evidence" value="ECO:0007669"/>
    <property type="project" value="UniProtKB-UniRule"/>
</dbReference>
<feature type="active site" description="Charge relay system" evidence="1">
    <location>
        <position position="577"/>
    </location>
</feature>
<keyword evidence="1" id="KW-0645">Protease</keyword>
<dbReference type="PROSITE" id="PS00137">
    <property type="entry name" value="SUBTILASE_HIS"/>
    <property type="match status" value="1"/>
</dbReference>
<dbReference type="SUPFAM" id="SSF52743">
    <property type="entry name" value="Subtilisin-like"/>
    <property type="match status" value="1"/>
</dbReference>
<dbReference type="PANTHER" id="PTHR37981:SF1">
    <property type="entry name" value="SGNH HYDROLASE-TYPE ESTERASE DOMAIN-CONTAINING PROTEIN"/>
    <property type="match status" value="1"/>
</dbReference>
<organism evidence="5 6">
    <name type="scientific">Podospora aff. communis PSN243</name>
    <dbReference type="NCBI Taxonomy" id="3040156"/>
    <lineage>
        <taxon>Eukaryota</taxon>
        <taxon>Fungi</taxon>
        <taxon>Dikarya</taxon>
        <taxon>Ascomycota</taxon>
        <taxon>Pezizomycotina</taxon>
        <taxon>Sordariomycetes</taxon>
        <taxon>Sordariomycetidae</taxon>
        <taxon>Sordariales</taxon>
        <taxon>Podosporaceae</taxon>
        <taxon>Podospora</taxon>
    </lineage>
</organism>
<dbReference type="GO" id="GO:0006508">
    <property type="term" value="P:proteolysis"/>
    <property type="evidence" value="ECO:0007669"/>
    <property type="project" value="UniProtKB-KW"/>
</dbReference>
<dbReference type="GO" id="GO:0006629">
    <property type="term" value="P:lipid metabolic process"/>
    <property type="evidence" value="ECO:0007669"/>
    <property type="project" value="TreeGrafter"/>
</dbReference>
<feature type="domain" description="WSC" evidence="4">
    <location>
        <begin position="1135"/>
        <end position="1225"/>
    </location>
</feature>
<evidence type="ECO:0000256" key="1">
    <source>
        <dbReference type="PROSITE-ProRule" id="PRU01240"/>
    </source>
</evidence>